<proteinExistence type="inferred from homology"/>
<comment type="similarity">
    <text evidence="5 11">Belongs to the class-IV pyridoxal-phosphate-dependent aminotransferase family.</text>
</comment>
<dbReference type="CDD" id="cd00449">
    <property type="entry name" value="PLPDE_IV"/>
    <property type="match status" value="1"/>
</dbReference>
<gene>
    <name evidence="13" type="ORF">BD809_103168</name>
</gene>
<dbReference type="InterPro" id="IPR018300">
    <property type="entry name" value="Aminotrans_IV_CS"/>
</dbReference>
<evidence type="ECO:0000256" key="9">
    <source>
        <dbReference type="ARBA" id="ARBA00048798"/>
    </source>
</evidence>
<sequence length="283" mass="32334">MINSNGVHVSEDQAVLKVDNRGYAYGDAIFETVRINQGTLLFWEDHYFRMMASMRMLRMQIPMNFTQEFLEQEIQSLIKVNKLKDQVVRAKIIVHRVSGGLYTPDSREVGYTISVKSLEKSPFYTISEAPYEVTLFKDYYIANDLLSTLKSNSKLPNILGGIFAQENGFDNCILLNTNKMVLEATNGNLFLVKDNKIKTPPLSDGCLQGVLRTQLLRILEKFPEYEVEESSVSPFELQKADELFFTNVIVGIQPITKFKKKKYKNQVSKRLLGILNAQIRLGN</sequence>
<dbReference type="InterPro" id="IPR050571">
    <property type="entry name" value="Class-IV_PLP-Dep_Aminotrnsfr"/>
</dbReference>
<dbReference type="PANTHER" id="PTHR42743:SF11">
    <property type="entry name" value="AMINODEOXYCHORISMATE LYASE"/>
    <property type="match status" value="1"/>
</dbReference>
<evidence type="ECO:0000256" key="12">
    <source>
        <dbReference type="RuleBase" id="RU004516"/>
    </source>
</evidence>
<dbReference type="Proteomes" id="UP000324376">
    <property type="component" value="Unassembled WGS sequence"/>
</dbReference>
<comment type="cofactor">
    <cofactor evidence="1 12">
        <name>pyridoxal 5'-phosphate</name>
        <dbReference type="ChEBI" id="CHEBI:597326"/>
    </cofactor>
</comment>
<keyword evidence="7 12" id="KW-0663">Pyridoxal phosphate</keyword>
<evidence type="ECO:0000256" key="3">
    <source>
        <dbReference type="ARBA" id="ARBA00004931"/>
    </source>
</evidence>
<dbReference type="InterPro" id="IPR036038">
    <property type="entry name" value="Aminotransferase-like"/>
</dbReference>
<evidence type="ECO:0000256" key="4">
    <source>
        <dbReference type="ARBA" id="ARBA00005072"/>
    </source>
</evidence>
<evidence type="ECO:0000313" key="13">
    <source>
        <dbReference type="EMBL" id="TYP75104.1"/>
    </source>
</evidence>
<comment type="pathway">
    <text evidence="4">Amino-acid biosynthesis; L-leucine biosynthesis; L-leucine from 3-methyl-2-oxobutanoate: step 4/4.</text>
</comment>
<comment type="catalytic activity">
    <reaction evidence="9">
        <text>L-isoleucine + 2-oxoglutarate = (S)-3-methyl-2-oxopentanoate + L-glutamate</text>
        <dbReference type="Rhea" id="RHEA:24801"/>
        <dbReference type="ChEBI" id="CHEBI:16810"/>
        <dbReference type="ChEBI" id="CHEBI:29985"/>
        <dbReference type="ChEBI" id="CHEBI:35146"/>
        <dbReference type="ChEBI" id="CHEBI:58045"/>
        <dbReference type="EC" id="2.6.1.42"/>
    </reaction>
</comment>
<evidence type="ECO:0000256" key="6">
    <source>
        <dbReference type="ARBA" id="ARBA00013053"/>
    </source>
</evidence>
<dbReference type="EC" id="2.6.1.42" evidence="6"/>
<dbReference type="InterPro" id="IPR043132">
    <property type="entry name" value="BCAT-like_C"/>
</dbReference>
<dbReference type="SUPFAM" id="SSF56752">
    <property type="entry name" value="D-aminoacid aminotransferase-like PLP-dependent enzymes"/>
    <property type="match status" value="1"/>
</dbReference>
<dbReference type="GO" id="GO:0046394">
    <property type="term" value="P:carboxylic acid biosynthetic process"/>
    <property type="evidence" value="ECO:0007669"/>
    <property type="project" value="UniProtKB-ARBA"/>
</dbReference>
<dbReference type="OrthoDB" id="9805628at2"/>
<reference evidence="13 14" key="1">
    <citation type="submission" date="2019-07" db="EMBL/GenBank/DDBJ databases">
        <title>Genomic Encyclopedia of Archaeal and Bacterial Type Strains, Phase II (KMG-II): from individual species to whole genera.</title>
        <authorList>
            <person name="Goeker M."/>
        </authorList>
    </citation>
    <scope>NUCLEOTIDE SEQUENCE [LARGE SCALE GENOMIC DNA]</scope>
    <source>
        <strain evidence="13 14">DSM 17527</strain>
    </source>
</reference>
<keyword evidence="13" id="KW-0032">Aminotransferase</keyword>
<dbReference type="Gene3D" id="3.30.470.10">
    <property type="match status" value="1"/>
</dbReference>
<keyword evidence="14" id="KW-1185">Reference proteome</keyword>
<evidence type="ECO:0000256" key="7">
    <source>
        <dbReference type="ARBA" id="ARBA00022898"/>
    </source>
</evidence>
<comment type="pathway">
    <text evidence="3">Amino-acid biosynthesis; L-valine biosynthesis; L-valine from pyruvate: step 4/4.</text>
</comment>
<evidence type="ECO:0000256" key="11">
    <source>
        <dbReference type="RuleBase" id="RU004106"/>
    </source>
</evidence>
<dbReference type="Gene3D" id="3.20.10.10">
    <property type="entry name" value="D-amino Acid Aminotransferase, subunit A, domain 2"/>
    <property type="match status" value="1"/>
</dbReference>
<evidence type="ECO:0000256" key="5">
    <source>
        <dbReference type="ARBA" id="ARBA00009320"/>
    </source>
</evidence>
<evidence type="ECO:0000256" key="10">
    <source>
        <dbReference type="ARBA" id="ARBA00049229"/>
    </source>
</evidence>
<keyword evidence="13" id="KW-0808">Transferase</keyword>
<dbReference type="RefSeq" id="WP_148782104.1">
    <property type="nucleotide sequence ID" value="NZ_VNHU01000003.1"/>
</dbReference>
<dbReference type="PROSITE" id="PS00770">
    <property type="entry name" value="AA_TRANSFER_CLASS_4"/>
    <property type="match status" value="1"/>
</dbReference>
<evidence type="ECO:0000256" key="1">
    <source>
        <dbReference type="ARBA" id="ARBA00001933"/>
    </source>
</evidence>
<dbReference type="PANTHER" id="PTHR42743">
    <property type="entry name" value="AMINO-ACID AMINOTRANSFERASE"/>
    <property type="match status" value="1"/>
</dbReference>
<dbReference type="InterPro" id="IPR001544">
    <property type="entry name" value="Aminotrans_IV"/>
</dbReference>
<comment type="pathway">
    <text evidence="2">Amino-acid biosynthesis; L-isoleucine biosynthesis; L-isoleucine from 2-oxobutanoate: step 4/4.</text>
</comment>
<dbReference type="GO" id="GO:0004084">
    <property type="term" value="F:branched-chain-amino-acid transaminase activity"/>
    <property type="evidence" value="ECO:0007669"/>
    <property type="project" value="UniProtKB-EC"/>
</dbReference>
<protein>
    <recommendedName>
        <fullName evidence="6">branched-chain-amino-acid transaminase</fullName>
        <ecNumber evidence="6">2.6.1.42</ecNumber>
    </recommendedName>
</protein>
<evidence type="ECO:0000256" key="8">
    <source>
        <dbReference type="ARBA" id="ARBA00048212"/>
    </source>
</evidence>
<name>A0A5S5C6X8_9FLAO</name>
<dbReference type="EMBL" id="VNHU01000003">
    <property type="protein sequence ID" value="TYP75104.1"/>
    <property type="molecule type" value="Genomic_DNA"/>
</dbReference>
<dbReference type="InterPro" id="IPR043131">
    <property type="entry name" value="BCAT-like_N"/>
</dbReference>
<comment type="caution">
    <text evidence="13">The sequence shown here is derived from an EMBL/GenBank/DDBJ whole genome shotgun (WGS) entry which is preliminary data.</text>
</comment>
<evidence type="ECO:0000313" key="14">
    <source>
        <dbReference type="Proteomes" id="UP000324376"/>
    </source>
</evidence>
<comment type="catalytic activity">
    <reaction evidence="10">
        <text>L-leucine + 2-oxoglutarate = 4-methyl-2-oxopentanoate + L-glutamate</text>
        <dbReference type="Rhea" id="RHEA:18321"/>
        <dbReference type="ChEBI" id="CHEBI:16810"/>
        <dbReference type="ChEBI" id="CHEBI:17865"/>
        <dbReference type="ChEBI" id="CHEBI:29985"/>
        <dbReference type="ChEBI" id="CHEBI:57427"/>
        <dbReference type="EC" id="2.6.1.42"/>
    </reaction>
</comment>
<dbReference type="Pfam" id="PF01063">
    <property type="entry name" value="Aminotran_4"/>
    <property type="match status" value="1"/>
</dbReference>
<organism evidence="13 14">
    <name type="scientific">Aquimarina intermedia</name>
    <dbReference type="NCBI Taxonomy" id="350814"/>
    <lineage>
        <taxon>Bacteria</taxon>
        <taxon>Pseudomonadati</taxon>
        <taxon>Bacteroidota</taxon>
        <taxon>Flavobacteriia</taxon>
        <taxon>Flavobacteriales</taxon>
        <taxon>Flavobacteriaceae</taxon>
        <taxon>Aquimarina</taxon>
    </lineage>
</organism>
<accession>A0A5S5C6X8</accession>
<evidence type="ECO:0000256" key="2">
    <source>
        <dbReference type="ARBA" id="ARBA00004824"/>
    </source>
</evidence>
<comment type="catalytic activity">
    <reaction evidence="8">
        <text>L-valine + 2-oxoglutarate = 3-methyl-2-oxobutanoate + L-glutamate</text>
        <dbReference type="Rhea" id="RHEA:24813"/>
        <dbReference type="ChEBI" id="CHEBI:11851"/>
        <dbReference type="ChEBI" id="CHEBI:16810"/>
        <dbReference type="ChEBI" id="CHEBI:29985"/>
        <dbReference type="ChEBI" id="CHEBI:57762"/>
        <dbReference type="EC" id="2.6.1.42"/>
    </reaction>
</comment>
<dbReference type="AlphaFoldDB" id="A0A5S5C6X8"/>